<dbReference type="EMBL" id="JBEVCJ010000143">
    <property type="protein sequence ID" value="MET1257633.1"/>
    <property type="molecule type" value="Genomic_DNA"/>
</dbReference>
<dbReference type="Proteomes" id="UP001548189">
    <property type="component" value="Unassembled WGS sequence"/>
</dbReference>
<keyword evidence="2" id="KW-1185">Reference proteome</keyword>
<evidence type="ECO:0000313" key="1">
    <source>
        <dbReference type="EMBL" id="MET1257633.1"/>
    </source>
</evidence>
<gene>
    <name evidence="1" type="ORF">ABVT43_21050</name>
</gene>
<name>A0ABV2C0M5_9GAMM</name>
<comment type="caution">
    <text evidence="1">The sequence shown here is derived from an EMBL/GenBank/DDBJ whole genome shotgun (WGS) entry which is preliminary data.</text>
</comment>
<evidence type="ECO:0000313" key="2">
    <source>
        <dbReference type="Proteomes" id="UP001548189"/>
    </source>
</evidence>
<accession>A0ABV2C0M5</accession>
<protein>
    <submittedName>
        <fullName evidence="1">Uncharacterized protein</fullName>
    </submittedName>
</protein>
<proteinExistence type="predicted"/>
<organism evidence="1 2">
    <name type="scientific">Aliikangiella maris</name>
    <dbReference type="NCBI Taxonomy" id="3162458"/>
    <lineage>
        <taxon>Bacteria</taxon>
        <taxon>Pseudomonadati</taxon>
        <taxon>Pseudomonadota</taxon>
        <taxon>Gammaproteobacteria</taxon>
        <taxon>Oceanospirillales</taxon>
        <taxon>Pleioneaceae</taxon>
        <taxon>Aliikangiella</taxon>
    </lineage>
</organism>
<reference evidence="1 2" key="1">
    <citation type="submission" date="2024-06" db="EMBL/GenBank/DDBJ databases">
        <authorList>
            <person name="Li F."/>
        </authorList>
    </citation>
    <scope>NUCLEOTIDE SEQUENCE [LARGE SCALE GENOMIC DNA]</scope>
    <source>
        <strain evidence="1 2">GXAS 311</strain>
    </source>
</reference>
<sequence length="111" mass="12239">MKFLLGTVLLILTTQLQAADWGGKSAVIDKMYIYSTSVIIVQGDVYAGKAGCANNNKWSFYWNSLDEKVADRVYSALLAAYASKTPIKPIFHDSECGPENAKKFTGSFVFE</sequence>